<dbReference type="PANTHER" id="PTHR48235:SF1">
    <property type="entry name" value="OS01G0916700 PROTEIN"/>
    <property type="match status" value="1"/>
</dbReference>
<name>A0A833REK2_9POAL</name>
<dbReference type="OrthoDB" id="693109at2759"/>
<evidence type="ECO:0000313" key="4">
    <source>
        <dbReference type="Proteomes" id="UP000623129"/>
    </source>
</evidence>
<feature type="compositionally biased region" description="Low complexity" evidence="1">
    <location>
        <begin position="1"/>
        <end position="15"/>
    </location>
</feature>
<organism evidence="3 4">
    <name type="scientific">Carex littledalei</name>
    <dbReference type="NCBI Taxonomy" id="544730"/>
    <lineage>
        <taxon>Eukaryota</taxon>
        <taxon>Viridiplantae</taxon>
        <taxon>Streptophyta</taxon>
        <taxon>Embryophyta</taxon>
        <taxon>Tracheophyta</taxon>
        <taxon>Spermatophyta</taxon>
        <taxon>Magnoliopsida</taxon>
        <taxon>Liliopsida</taxon>
        <taxon>Poales</taxon>
        <taxon>Cyperaceae</taxon>
        <taxon>Cyperoideae</taxon>
        <taxon>Cariceae</taxon>
        <taxon>Carex</taxon>
        <taxon>Carex subgen. Euthyceras</taxon>
    </lineage>
</organism>
<dbReference type="Proteomes" id="UP000623129">
    <property type="component" value="Unassembled WGS sequence"/>
</dbReference>
<dbReference type="PANTHER" id="PTHR48235">
    <property type="entry name" value="OS01G0916700 PROTEIN"/>
    <property type="match status" value="1"/>
</dbReference>
<sequence>MQPHSRQNHNPNPNSNHRHDQYHRHCHHHCTHHPPFPHVHISVLFCPHHHHHLHLHHLHFHATQLPCNFSLPSSSSSLSPLPHLQAFSNQTSQGPEISHATVSDLEFPPQELAASNILEDNEEEEEDVYVLTDEWAEFFAKSEAKRQLGSTRIMFVGHKFFCWLNNDKNAPKHLVHFDKCKMGILVIYFFVKIFFQLIYQVLVTRMSIWFSKDNTYKCLSFISKALMALSSSLL</sequence>
<keyword evidence="2" id="KW-0812">Transmembrane</keyword>
<evidence type="ECO:0000256" key="2">
    <source>
        <dbReference type="SAM" id="Phobius"/>
    </source>
</evidence>
<feature type="transmembrane region" description="Helical" evidence="2">
    <location>
        <begin position="182"/>
        <end position="202"/>
    </location>
</feature>
<comment type="caution">
    <text evidence="3">The sequence shown here is derived from an EMBL/GenBank/DDBJ whole genome shotgun (WGS) entry which is preliminary data.</text>
</comment>
<dbReference type="AlphaFoldDB" id="A0A833REK2"/>
<dbReference type="EMBL" id="SWLB01000006">
    <property type="protein sequence ID" value="KAF3337402.1"/>
    <property type="molecule type" value="Genomic_DNA"/>
</dbReference>
<gene>
    <name evidence="3" type="ORF">FCM35_KLT17989</name>
</gene>
<accession>A0A833REK2</accession>
<feature type="region of interest" description="Disordered" evidence="1">
    <location>
        <begin position="1"/>
        <end position="21"/>
    </location>
</feature>
<evidence type="ECO:0000313" key="3">
    <source>
        <dbReference type="EMBL" id="KAF3337402.1"/>
    </source>
</evidence>
<evidence type="ECO:0000256" key="1">
    <source>
        <dbReference type="SAM" id="MobiDB-lite"/>
    </source>
</evidence>
<reference evidence="3" key="1">
    <citation type="submission" date="2020-01" db="EMBL/GenBank/DDBJ databases">
        <title>Genome sequence of Kobresia littledalei, the first chromosome-level genome in the family Cyperaceae.</title>
        <authorList>
            <person name="Qu G."/>
        </authorList>
    </citation>
    <scope>NUCLEOTIDE SEQUENCE</scope>
    <source>
        <strain evidence="3">C.B.Clarke</strain>
        <tissue evidence="3">Leaf</tissue>
    </source>
</reference>
<keyword evidence="4" id="KW-1185">Reference proteome</keyword>
<keyword evidence="2" id="KW-0472">Membrane</keyword>
<protein>
    <submittedName>
        <fullName evidence="3">Uncharacterized protein</fullName>
    </submittedName>
</protein>
<keyword evidence="2" id="KW-1133">Transmembrane helix</keyword>
<proteinExistence type="predicted"/>